<comment type="similarity">
    <text evidence="13">Belongs to the LpxK family.</text>
</comment>
<keyword evidence="15" id="KW-1185">Reference proteome</keyword>
<keyword evidence="6 13" id="KW-0441">Lipid A biosynthesis</keyword>
<keyword evidence="8 13" id="KW-0547">Nucleotide-binding</keyword>
<accession>G5SN23</accession>
<name>G5SN23_9BACT</name>
<organism evidence="14 15">
    <name type="scientific">Paraprevotella clara YIT 11840</name>
    <dbReference type="NCBI Taxonomy" id="762968"/>
    <lineage>
        <taxon>Bacteria</taxon>
        <taxon>Pseudomonadati</taxon>
        <taxon>Bacteroidota</taxon>
        <taxon>Bacteroidia</taxon>
        <taxon>Bacteroidales</taxon>
        <taxon>Prevotellaceae</taxon>
        <taxon>Paraprevotella</taxon>
    </lineage>
</organism>
<sequence>MEGDLIKINEWLLPVAWLYGIGVRIRNELFEMGILKSKSYDIPVISVGNITVGGTGKTPHTEYLIRLLRKKHKVAVLSRGYKRKSKGFILATSETSMPAIGDEPYQMKQKFPDVYVAVDKNRRRGIERLCDEQIAPGTEVILLDDAFQHRYVKPGINILLVDYHRLICDDKLLPAGRLREPKEGKDRANIVIVTKCPEDIKPMGFRVISKALKLYPYQKLFFSTLKYSRLIPLFEEGEYPLDELLPHKHVLLLTGIASPEQMKMDLEHYETDITPLSFGDHHYFSAKDVALINETYARMSSPKLIVTTEKDATRLKDLNGLSEEVRKSLYALPVEIEILQNQQESFNENITGYVFKNSRNSILAKK</sequence>
<evidence type="ECO:0000256" key="7">
    <source>
        <dbReference type="ARBA" id="ARBA00022679"/>
    </source>
</evidence>
<proteinExistence type="inferred from homology"/>
<dbReference type="SUPFAM" id="SSF52540">
    <property type="entry name" value="P-loop containing nucleoside triphosphate hydrolases"/>
    <property type="match status" value="1"/>
</dbReference>
<dbReference type="Pfam" id="PF02606">
    <property type="entry name" value="LpxK"/>
    <property type="match status" value="1"/>
</dbReference>
<dbReference type="AlphaFoldDB" id="G5SN23"/>
<reference evidence="14 15" key="1">
    <citation type="submission" date="2011-03" db="EMBL/GenBank/DDBJ databases">
        <authorList>
            <person name="Weinstock G."/>
            <person name="Sodergren E."/>
            <person name="Clifton S."/>
            <person name="Fulton L."/>
            <person name="Fulton B."/>
            <person name="Courtney L."/>
            <person name="Fronick C."/>
            <person name="Harrison M."/>
            <person name="Strong C."/>
            <person name="Farmer C."/>
            <person name="Delahaunty K."/>
            <person name="Markovic C."/>
            <person name="Hall O."/>
            <person name="Minx P."/>
            <person name="Tomlinson C."/>
            <person name="Mitreva M."/>
            <person name="Hou S."/>
            <person name="Chen J."/>
            <person name="Wollam A."/>
            <person name="Pepin K.H."/>
            <person name="Johnson M."/>
            <person name="Bhonagiri V."/>
            <person name="Zhang X."/>
            <person name="Suruliraj S."/>
            <person name="Warren W."/>
            <person name="Chinwalla A."/>
            <person name="Mardis E.R."/>
            <person name="Wilson R.K."/>
        </authorList>
    </citation>
    <scope>NUCLEOTIDE SEQUENCE [LARGE SCALE GENOMIC DNA]</scope>
    <source>
        <strain evidence="14 15">YIT 11840</strain>
    </source>
</reference>
<comment type="caution">
    <text evidence="14">The sequence shown here is derived from an EMBL/GenBank/DDBJ whole genome shotgun (WGS) entry which is preliminary data.</text>
</comment>
<keyword evidence="9 13" id="KW-0418">Kinase</keyword>
<comment type="function">
    <text evidence="1 13">Transfers the gamma-phosphate of ATP to the 4'-position of a tetraacyldisaccharide 1-phosphate intermediate (termed DS-1-P) to form tetraacyldisaccharide 1,4'-bis-phosphate (lipid IVA).</text>
</comment>
<dbReference type="EMBL" id="AFFY01000011">
    <property type="protein sequence ID" value="EHH01343.1"/>
    <property type="molecule type" value="Genomic_DNA"/>
</dbReference>
<dbReference type="PATRIC" id="fig|762968.3.peg.673"/>
<comment type="catalytic activity">
    <reaction evidence="13">
        <text>a lipid A disaccharide + ATP = a lipid IVA + ADP + H(+)</text>
        <dbReference type="Rhea" id="RHEA:67840"/>
        <dbReference type="ChEBI" id="CHEBI:15378"/>
        <dbReference type="ChEBI" id="CHEBI:30616"/>
        <dbReference type="ChEBI" id="CHEBI:176343"/>
        <dbReference type="ChEBI" id="CHEBI:176425"/>
        <dbReference type="ChEBI" id="CHEBI:456216"/>
        <dbReference type="EC" id="2.7.1.130"/>
    </reaction>
</comment>
<evidence type="ECO:0000256" key="5">
    <source>
        <dbReference type="ARBA" id="ARBA00022516"/>
    </source>
</evidence>
<evidence type="ECO:0000256" key="13">
    <source>
        <dbReference type="HAMAP-Rule" id="MF_00409"/>
    </source>
</evidence>
<dbReference type="EC" id="2.7.1.130" evidence="3 13"/>
<dbReference type="GO" id="GO:0005524">
    <property type="term" value="F:ATP binding"/>
    <property type="evidence" value="ECO:0007669"/>
    <property type="project" value="UniProtKB-UniRule"/>
</dbReference>
<evidence type="ECO:0000313" key="15">
    <source>
        <dbReference type="Proteomes" id="UP000003598"/>
    </source>
</evidence>
<evidence type="ECO:0000256" key="11">
    <source>
        <dbReference type="ARBA" id="ARBA00023098"/>
    </source>
</evidence>
<evidence type="ECO:0000256" key="6">
    <source>
        <dbReference type="ARBA" id="ARBA00022556"/>
    </source>
</evidence>
<evidence type="ECO:0000256" key="9">
    <source>
        <dbReference type="ARBA" id="ARBA00022777"/>
    </source>
</evidence>
<dbReference type="GO" id="GO:0009029">
    <property type="term" value="F:lipid-A 4'-kinase activity"/>
    <property type="evidence" value="ECO:0007669"/>
    <property type="project" value="UniProtKB-UniRule"/>
</dbReference>
<gene>
    <name evidence="13" type="primary">lpxK</name>
    <name evidence="14" type="ORF">HMPREF9441_00750</name>
</gene>
<evidence type="ECO:0000256" key="1">
    <source>
        <dbReference type="ARBA" id="ARBA00002274"/>
    </source>
</evidence>
<evidence type="ECO:0000256" key="4">
    <source>
        <dbReference type="ARBA" id="ARBA00016436"/>
    </source>
</evidence>
<feature type="binding site" evidence="13">
    <location>
        <begin position="51"/>
        <end position="58"/>
    </location>
    <ligand>
        <name>ATP</name>
        <dbReference type="ChEBI" id="CHEBI:30616"/>
    </ligand>
</feature>
<dbReference type="OrthoDB" id="9766423at2"/>
<dbReference type="HAMAP" id="MF_00409">
    <property type="entry name" value="LpxK"/>
    <property type="match status" value="1"/>
</dbReference>
<evidence type="ECO:0000256" key="10">
    <source>
        <dbReference type="ARBA" id="ARBA00022840"/>
    </source>
</evidence>
<dbReference type="HOGENOM" id="CLU_038816_6_0_10"/>
<dbReference type="GO" id="GO:0009244">
    <property type="term" value="P:lipopolysaccharide core region biosynthetic process"/>
    <property type="evidence" value="ECO:0007669"/>
    <property type="project" value="TreeGrafter"/>
</dbReference>
<comment type="pathway">
    <text evidence="2 13">Glycolipid biosynthesis; lipid IV(A) biosynthesis; lipid IV(A) from (3R)-3-hydroxytetradecanoyl-[acyl-carrier-protein] and UDP-N-acetyl-alpha-D-glucosamine: step 6/6.</text>
</comment>
<keyword evidence="10 13" id="KW-0067">ATP-binding</keyword>
<evidence type="ECO:0000256" key="12">
    <source>
        <dbReference type="ARBA" id="ARBA00029757"/>
    </source>
</evidence>
<protein>
    <recommendedName>
        <fullName evidence="4 13">Tetraacyldisaccharide 4'-kinase</fullName>
        <ecNumber evidence="3 13">2.7.1.130</ecNumber>
    </recommendedName>
    <alternativeName>
        <fullName evidence="12 13">Lipid A 4'-kinase</fullName>
    </alternativeName>
</protein>
<dbReference type="eggNOG" id="COG1663">
    <property type="taxonomic scope" value="Bacteria"/>
</dbReference>
<evidence type="ECO:0000313" key="14">
    <source>
        <dbReference type="EMBL" id="EHH01343.1"/>
    </source>
</evidence>
<dbReference type="UniPathway" id="UPA00359">
    <property type="reaction ID" value="UER00482"/>
</dbReference>
<evidence type="ECO:0000256" key="8">
    <source>
        <dbReference type="ARBA" id="ARBA00022741"/>
    </source>
</evidence>
<dbReference type="PANTHER" id="PTHR42724">
    <property type="entry name" value="TETRAACYLDISACCHARIDE 4'-KINASE"/>
    <property type="match status" value="1"/>
</dbReference>
<dbReference type="STRING" id="762968.HMPREF9441_00750"/>
<dbReference type="NCBIfam" id="TIGR00682">
    <property type="entry name" value="lpxK"/>
    <property type="match status" value="1"/>
</dbReference>
<evidence type="ECO:0000256" key="3">
    <source>
        <dbReference type="ARBA" id="ARBA00012071"/>
    </source>
</evidence>
<dbReference type="Proteomes" id="UP000003598">
    <property type="component" value="Unassembled WGS sequence"/>
</dbReference>
<keyword evidence="5 13" id="KW-0444">Lipid biosynthesis</keyword>
<dbReference type="InterPro" id="IPR003758">
    <property type="entry name" value="LpxK"/>
</dbReference>
<dbReference type="InterPro" id="IPR027417">
    <property type="entry name" value="P-loop_NTPase"/>
</dbReference>
<dbReference type="RefSeq" id="WP_008617955.1">
    <property type="nucleotide sequence ID" value="NZ_JH376587.1"/>
</dbReference>
<keyword evidence="11 13" id="KW-0443">Lipid metabolism</keyword>
<dbReference type="GO" id="GO:0009245">
    <property type="term" value="P:lipid A biosynthetic process"/>
    <property type="evidence" value="ECO:0007669"/>
    <property type="project" value="UniProtKB-UniRule"/>
</dbReference>
<dbReference type="GeneID" id="93556452"/>
<dbReference type="PANTHER" id="PTHR42724:SF1">
    <property type="entry name" value="TETRAACYLDISACCHARIDE 4'-KINASE, MITOCHONDRIAL-RELATED"/>
    <property type="match status" value="1"/>
</dbReference>
<evidence type="ECO:0000256" key="2">
    <source>
        <dbReference type="ARBA" id="ARBA00004870"/>
    </source>
</evidence>
<dbReference type="GO" id="GO:0005886">
    <property type="term" value="C:plasma membrane"/>
    <property type="evidence" value="ECO:0007669"/>
    <property type="project" value="TreeGrafter"/>
</dbReference>
<keyword evidence="7 13" id="KW-0808">Transferase</keyword>